<comment type="caution">
    <text evidence="7">The sequence shown here is derived from an EMBL/GenBank/DDBJ whole genome shotgun (WGS) entry which is preliminary data.</text>
</comment>
<gene>
    <name evidence="7" type="ORF">F1189_23630</name>
</gene>
<dbReference type="PANTHER" id="PTHR30158">
    <property type="entry name" value="ACRA/E-RELATED COMPONENT OF DRUG EFFLUX TRANSPORTER"/>
    <property type="match status" value="1"/>
</dbReference>
<reference evidence="7 8" key="1">
    <citation type="submission" date="2019-09" db="EMBL/GenBank/DDBJ databases">
        <title>Genome sequence of Rhodovastum atsumiense, a diverse member of the Acetobacteraceae family of non-sulfur purple photosynthetic bacteria.</title>
        <authorList>
            <person name="Meyer T."/>
            <person name="Kyndt J."/>
        </authorList>
    </citation>
    <scope>NUCLEOTIDE SEQUENCE [LARGE SCALE GENOMIC DNA]</scope>
    <source>
        <strain evidence="7 8">DSM 21279</strain>
    </source>
</reference>
<comment type="similarity">
    <text evidence="2">Belongs to the membrane fusion protein (MFP) (TC 8.A.1) family.</text>
</comment>
<organism evidence="7 8">
    <name type="scientific">Rhodovastum atsumiense</name>
    <dbReference type="NCBI Taxonomy" id="504468"/>
    <lineage>
        <taxon>Bacteria</taxon>
        <taxon>Pseudomonadati</taxon>
        <taxon>Pseudomonadota</taxon>
        <taxon>Alphaproteobacteria</taxon>
        <taxon>Acetobacterales</taxon>
        <taxon>Acetobacteraceae</taxon>
        <taxon>Rhodovastum</taxon>
    </lineage>
</organism>
<name>A0A5M6ING7_9PROT</name>
<dbReference type="GO" id="GO:0022857">
    <property type="term" value="F:transmembrane transporter activity"/>
    <property type="evidence" value="ECO:0007669"/>
    <property type="project" value="InterPro"/>
</dbReference>
<dbReference type="Gene3D" id="2.40.50.100">
    <property type="match status" value="1"/>
</dbReference>
<dbReference type="RefSeq" id="WP_150043459.1">
    <property type="nucleotide sequence ID" value="NZ_OW485601.1"/>
</dbReference>
<dbReference type="PANTHER" id="PTHR30158:SF24">
    <property type="entry name" value="HLYD FAMILY SECRETION PROTEIN"/>
    <property type="match status" value="1"/>
</dbReference>
<feature type="domain" description="Multidrug resistance protein MdtA-like barrel-sandwich hybrid" evidence="4">
    <location>
        <begin position="57"/>
        <end position="195"/>
    </location>
</feature>
<dbReference type="GO" id="GO:0030313">
    <property type="term" value="C:cell envelope"/>
    <property type="evidence" value="ECO:0007669"/>
    <property type="project" value="UniProtKB-SubCell"/>
</dbReference>
<dbReference type="OrthoDB" id="9816569at2"/>
<dbReference type="Gene3D" id="2.40.30.170">
    <property type="match status" value="1"/>
</dbReference>
<protein>
    <submittedName>
        <fullName evidence="7">Efflux RND transporter periplasmic adaptor subunit</fullName>
    </submittedName>
</protein>
<dbReference type="Pfam" id="PF25967">
    <property type="entry name" value="RND-MFP_C"/>
    <property type="match status" value="1"/>
</dbReference>
<dbReference type="Gene3D" id="2.40.420.20">
    <property type="match status" value="1"/>
</dbReference>
<feature type="domain" description="Multidrug resistance protein MdtA-like C-terminal permuted SH3" evidence="6">
    <location>
        <begin position="295"/>
        <end position="356"/>
    </location>
</feature>
<evidence type="ECO:0000259" key="6">
    <source>
        <dbReference type="Pfam" id="PF25967"/>
    </source>
</evidence>
<dbReference type="Pfam" id="PF25917">
    <property type="entry name" value="BSH_RND"/>
    <property type="match status" value="1"/>
</dbReference>
<feature type="domain" description="Multidrug resistance protein MdtA-like beta-barrel" evidence="5">
    <location>
        <begin position="202"/>
        <end position="292"/>
    </location>
</feature>
<keyword evidence="3" id="KW-0732">Signal</keyword>
<dbReference type="FunFam" id="2.40.420.20:FF:000001">
    <property type="entry name" value="Efflux RND transporter periplasmic adaptor subunit"/>
    <property type="match status" value="1"/>
</dbReference>
<dbReference type="SUPFAM" id="SSF111369">
    <property type="entry name" value="HlyD-like secretion proteins"/>
    <property type="match status" value="1"/>
</dbReference>
<evidence type="ECO:0000313" key="8">
    <source>
        <dbReference type="Proteomes" id="UP000325255"/>
    </source>
</evidence>
<feature type="chain" id="PRO_5024355951" evidence="3">
    <location>
        <begin position="26"/>
        <end position="381"/>
    </location>
</feature>
<keyword evidence="8" id="KW-1185">Reference proteome</keyword>
<dbReference type="AlphaFoldDB" id="A0A5M6ING7"/>
<evidence type="ECO:0000256" key="2">
    <source>
        <dbReference type="ARBA" id="ARBA00009477"/>
    </source>
</evidence>
<evidence type="ECO:0000259" key="4">
    <source>
        <dbReference type="Pfam" id="PF25917"/>
    </source>
</evidence>
<evidence type="ECO:0000256" key="1">
    <source>
        <dbReference type="ARBA" id="ARBA00004196"/>
    </source>
</evidence>
<dbReference type="Proteomes" id="UP000325255">
    <property type="component" value="Unassembled WGS sequence"/>
</dbReference>
<dbReference type="NCBIfam" id="TIGR01730">
    <property type="entry name" value="RND_mfp"/>
    <property type="match status" value="1"/>
</dbReference>
<dbReference type="GO" id="GO:0005886">
    <property type="term" value="C:plasma membrane"/>
    <property type="evidence" value="ECO:0007669"/>
    <property type="project" value="TreeGrafter"/>
</dbReference>
<evidence type="ECO:0000259" key="5">
    <source>
        <dbReference type="Pfam" id="PF25944"/>
    </source>
</evidence>
<sequence>MQPPFRKSLALLTLLLATSALPAAAQSPPPAVTVAPPERRNVTEWDEHLARLEPSARVELRARVSGQVEQVHFRDGQVVRAGELLFTLDRRPFEIAVAAAKAEVASAQAKLDHAGQELERTLPLVRDRVAPVAQLDARRATLRDATAALDAARARQRNAELELSWTEIRAPNAGRVSDRRVDPGNQVQQNSTLLTTIVTLDPIYAVFDMSEADYLRLARHLGTATRPADGQGAPPVELRLADEQGWDRQGRMDFLDTTLDPRSGTLRARALVSNPELFLTPGLFARLRLRVGESDALLVPEEAVAADQAARIVLTVAADGTVVPKPVSLGPVVDGLRVVREGLSAQDRVVVSGLHRARPGSKVTAELARPASERPQLAEIR</sequence>
<dbReference type="EMBL" id="VWPK01000048">
    <property type="protein sequence ID" value="KAA5609527.1"/>
    <property type="molecule type" value="Genomic_DNA"/>
</dbReference>
<dbReference type="Gene3D" id="1.10.287.470">
    <property type="entry name" value="Helix hairpin bin"/>
    <property type="match status" value="1"/>
</dbReference>
<evidence type="ECO:0000256" key="3">
    <source>
        <dbReference type="SAM" id="SignalP"/>
    </source>
</evidence>
<feature type="signal peptide" evidence="3">
    <location>
        <begin position="1"/>
        <end position="25"/>
    </location>
</feature>
<evidence type="ECO:0000313" key="7">
    <source>
        <dbReference type="EMBL" id="KAA5609527.1"/>
    </source>
</evidence>
<proteinExistence type="inferred from homology"/>
<dbReference type="InterPro" id="IPR006143">
    <property type="entry name" value="RND_pump_MFP"/>
</dbReference>
<dbReference type="GO" id="GO:0046677">
    <property type="term" value="P:response to antibiotic"/>
    <property type="evidence" value="ECO:0007669"/>
    <property type="project" value="TreeGrafter"/>
</dbReference>
<comment type="subcellular location">
    <subcellularLocation>
        <location evidence="1">Cell envelope</location>
    </subcellularLocation>
</comment>
<dbReference type="Pfam" id="PF25944">
    <property type="entry name" value="Beta-barrel_RND"/>
    <property type="match status" value="1"/>
</dbReference>
<dbReference type="InterPro" id="IPR058626">
    <property type="entry name" value="MdtA-like_b-barrel"/>
</dbReference>
<dbReference type="InterPro" id="IPR058625">
    <property type="entry name" value="MdtA-like_BSH"/>
</dbReference>
<accession>A0A5M6ING7</accession>
<dbReference type="InterPro" id="IPR058627">
    <property type="entry name" value="MdtA-like_C"/>
</dbReference>